<dbReference type="OMA" id="PQWQPIL"/>
<dbReference type="InterPro" id="IPR000725">
    <property type="entry name" value="Olfact_rcpt"/>
</dbReference>
<keyword evidence="5 9" id="KW-0472">Membrane</keyword>
<keyword evidence="2 8" id="KW-0812">Transmembrane</keyword>
<protein>
    <recommendedName>
        <fullName evidence="9">Olfactory receptor</fullName>
    </recommendedName>
</protein>
<evidence type="ECO:0000259" key="10">
    <source>
        <dbReference type="PROSITE" id="PS50262"/>
    </source>
</evidence>
<dbReference type="GO" id="GO:0004984">
    <property type="term" value="F:olfactory receptor activity"/>
    <property type="evidence" value="ECO:0007669"/>
    <property type="project" value="InterPro"/>
</dbReference>
<dbReference type="GO" id="GO:0004930">
    <property type="term" value="F:G protein-coupled receptor activity"/>
    <property type="evidence" value="ECO:0007669"/>
    <property type="project" value="UniProtKB-KW"/>
</dbReference>
<keyword evidence="4 8" id="KW-0297">G-protein coupled receptor</keyword>
<keyword evidence="7 8" id="KW-0807">Transducer</keyword>
<evidence type="ECO:0000256" key="3">
    <source>
        <dbReference type="ARBA" id="ARBA00022989"/>
    </source>
</evidence>
<keyword evidence="11" id="KW-1185">Reference proteome</keyword>
<dbReference type="GO" id="GO:0005886">
    <property type="term" value="C:plasma membrane"/>
    <property type="evidence" value="ECO:0007669"/>
    <property type="project" value="UniProtKB-SubCell"/>
</dbReference>
<keyword evidence="6 8" id="KW-0675">Receptor</keyword>
<feature type="transmembrane region" description="Helical" evidence="9">
    <location>
        <begin position="99"/>
        <end position="121"/>
    </location>
</feature>
<dbReference type="PROSITE" id="PS50262">
    <property type="entry name" value="G_PROTEIN_RECEP_F1_2"/>
    <property type="match status" value="1"/>
</dbReference>
<evidence type="ECO:0000256" key="4">
    <source>
        <dbReference type="ARBA" id="ARBA00023040"/>
    </source>
</evidence>
<proteinExistence type="inferred from homology"/>
<feature type="domain" description="G-protein coupled receptors family 1 profile" evidence="10">
    <location>
        <begin position="42"/>
        <end position="291"/>
    </location>
</feature>
<dbReference type="RefSeq" id="XP_034276319.1">
    <property type="nucleotide sequence ID" value="XM_034420428.1"/>
</dbReference>
<dbReference type="InParanoid" id="A0A6P9C1J0"/>
<name>A0A6P9C1J0_PANGU</name>
<organism evidence="11 12">
    <name type="scientific">Pantherophis guttatus</name>
    <name type="common">Corn snake</name>
    <name type="synonym">Elaphe guttata</name>
    <dbReference type="NCBI Taxonomy" id="94885"/>
    <lineage>
        <taxon>Eukaryota</taxon>
        <taxon>Metazoa</taxon>
        <taxon>Chordata</taxon>
        <taxon>Craniata</taxon>
        <taxon>Vertebrata</taxon>
        <taxon>Euteleostomi</taxon>
        <taxon>Lepidosauria</taxon>
        <taxon>Squamata</taxon>
        <taxon>Bifurcata</taxon>
        <taxon>Unidentata</taxon>
        <taxon>Episquamata</taxon>
        <taxon>Toxicofera</taxon>
        <taxon>Serpentes</taxon>
        <taxon>Colubroidea</taxon>
        <taxon>Colubridae</taxon>
        <taxon>Colubrinae</taxon>
        <taxon>Pantherophis</taxon>
    </lineage>
</organism>
<dbReference type="CDD" id="cd15418">
    <property type="entry name" value="7tmA_OR9G-like"/>
    <property type="match status" value="1"/>
</dbReference>
<feature type="transmembrane region" description="Helical" evidence="9">
    <location>
        <begin position="198"/>
        <end position="226"/>
    </location>
</feature>
<comment type="similarity">
    <text evidence="8">Belongs to the G-protein coupled receptor 1 family.</text>
</comment>
<comment type="subcellular location">
    <subcellularLocation>
        <location evidence="9">Cell membrane</location>
        <topology evidence="9">Multi-pass membrane protein</topology>
    </subcellularLocation>
    <subcellularLocation>
        <location evidence="1">Membrane</location>
        <topology evidence="1">Multi-pass membrane protein</topology>
    </subcellularLocation>
</comment>
<keyword evidence="9" id="KW-0552">Olfaction</keyword>
<dbReference type="InterPro" id="IPR017452">
    <property type="entry name" value="GPCR_Rhodpsn_7TM"/>
</dbReference>
<reference evidence="12" key="1">
    <citation type="submission" date="2025-08" db="UniProtKB">
        <authorList>
            <consortium name="RefSeq"/>
        </authorList>
    </citation>
    <scope>IDENTIFICATION</scope>
    <source>
        <tissue evidence="12">Blood</tissue>
    </source>
</reference>
<dbReference type="Pfam" id="PF13853">
    <property type="entry name" value="7tm_4"/>
    <property type="match status" value="1"/>
</dbReference>
<gene>
    <name evidence="12" type="primary">LOC117667220</name>
</gene>
<keyword evidence="3 9" id="KW-1133">Transmembrane helix</keyword>
<feature type="transmembrane region" description="Helical" evidence="9">
    <location>
        <begin position="26"/>
        <end position="52"/>
    </location>
</feature>
<dbReference type="FunFam" id="1.20.1070.10:FF:000003">
    <property type="entry name" value="Olfactory receptor"/>
    <property type="match status" value="1"/>
</dbReference>
<dbReference type="PANTHER" id="PTHR48018">
    <property type="entry name" value="OLFACTORY RECEPTOR"/>
    <property type="match status" value="1"/>
</dbReference>
<keyword evidence="9" id="KW-1003">Cell membrane</keyword>
<evidence type="ECO:0000256" key="9">
    <source>
        <dbReference type="RuleBase" id="RU363047"/>
    </source>
</evidence>
<evidence type="ECO:0000256" key="1">
    <source>
        <dbReference type="ARBA" id="ARBA00004141"/>
    </source>
</evidence>
<accession>A0A6P9C1J0</accession>
<evidence type="ECO:0000313" key="12">
    <source>
        <dbReference type="RefSeq" id="XP_034276319.1"/>
    </source>
</evidence>
<keyword evidence="9" id="KW-0716">Sensory transduction</keyword>
<evidence type="ECO:0000256" key="5">
    <source>
        <dbReference type="ARBA" id="ARBA00023136"/>
    </source>
</evidence>
<dbReference type="Proteomes" id="UP001652622">
    <property type="component" value="Unplaced"/>
</dbReference>
<evidence type="ECO:0000256" key="2">
    <source>
        <dbReference type="ARBA" id="ARBA00022692"/>
    </source>
</evidence>
<dbReference type="Gene3D" id="1.20.1070.10">
    <property type="entry name" value="Rhodopsin 7-helix transmembrane proteins"/>
    <property type="match status" value="1"/>
</dbReference>
<evidence type="ECO:0000256" key="7">
    <source>
        <dbReference type="ARBA" id="ARBA00023224"/>
    </source>
</evidence>
<feature type="transmembrane region" description="Helical" evidence="9">
    <location>
        <begin position="141"/>
        <end position="159"/>
    </location>
</feature>
<dbReference type="PRINTS" id="PR00237">
    <property type="entry name" value="GPCRRHODOPSN"/>
</dbReference>
<dbReference type="KEGG" id="pgut:117667220"/>
<dbReference type="PRINTS" id="PR00245">
    <property type="entry name" value="OLFACTORYR"/>
</dbReference>
<dbReference type="SUPFAM" id="SSF81321">
    <property type="entry name" value="Family A G protein-coupled receptor-like"/>
    <property type="match status" value="1"/>
</dbReference>
<feature type="transmembrane region" description="Helical" evidence="9">
    <location>
        <begin position="59"/>
        <end position="79"/>
    </location>
</feature>
<evidence type="ECO:0000256" key="6">
    <source>
        <dbReference type="ARBA" id="ARBA00023170"/>
    </source>
</evidence>
<dbReference type="AlphaFoldDB" id="A0A6P9C1J0"/>
<sequence>MEVKSNQTLVTDFVLIGFTTDPFLRIIFFVLFLVSYTLTLIGNFGLMALIYLDSCLHTPMYFFVGSLSFLDIWYSTVYTPRILFDCVSKNNNMSLAGCTAQFFFSAGLAYSECFLLAFMAYDRFVAICNPLLYATAMPKKLCIQLVVGSYVAGFANAIAHTGNTFRLPFCGKNIINHYFCDAVPLVKMACDDTQVYELILATLIGSNMLATTVVILSSYIGIGAAIVRIRSAAGRRKAFFTCSAHLVSVTLFYGSILIMYCRPHSQHTPNWDKANALFYTVVNPLVNPLIYSLRNKDVKAAFKKIWGRFTAPK</sequence>
<dbReference type="InterPro" id="IPR000276">
    <property type="entry name" value="GPCR_Rhodpsn"/>
</dbReference>
<dbReference type="GeneID" id="117667220"/>
<evidence type="ECO:0000256" key="8">
    <source>
        <dbReference type="RuleBase" id="RU000688"/>
    </source>
</evidence>
<evidence type="ECO:0000313" key="11">
    <source>
        <dbReference type="Proteomes" id="UP001652622"/>
    </source>
</evidence>
<dbReference type="PROSITE" id="PS00237">
    <property type="entry name" value="G_PROTEIN_RECEP_F1_1"/>
    <property type="match status" value="1"/>
</dbReference>
<feature type="transmembrane region" description="Helical" evidence="9">
    <location>
        <begin position="238"/>
        <end position="260"/>
    </location>
</feature>